<evidence type="ECO:0000313" key="4">
    <source>
        <dbReference type="Proteomes" id="UP000293360"/>
    </source>
</evidence>
<dbReference type="Gene3D" id="2.60.40.2080">
    <property type="match status" value="1"/>
</dbReference>
<accession>A0A4Q4TRK4</accession>
<proteinExistence type="predicted"/>
<dbReference type="OrthoDB" id="291007at2759"/>
<organism evidence="3 4">
    <name type="scientific">Monosporascus ibericus</name>
    <dbReference type="NCBI Taxonomy" id="155417"/>
    <lineage>
        <taxon>Eukaryota</taxon>
        <taxon>Fungi</taxon>
        <taxon>Dikarya</taxon>
        <taxon>Ascomycota</taxon>
        <taxon>Pezizomycotina</taxon>
        <taxon>Sordariomycetes</taxon>
        <taxon>Xylariomycetidae</taxon>
        <taxon>Xylariales</taxon>
        <taxon>Xylariales incertae sedis</taxon>
        <taxon>Monosporascus</taxon>
    </lineage>
</organism>
<dbReference type="InterPro" id="IPR019019">
    <property type="entry name" value="H-type_lectin_domain"/>
</dbReference>
<feature type="region of interest" description="Disordered" evidence="1">
    <location>
        <begin position="66"/>
        <end position="94"/>
    </location>
</feature>
<gene>
    <name evidence="3" type="ORF">DL764_001330</name>
</gene>
<comment type="caution">
    <text evidence="3">The sequence shown here is derived from an EMBL/GenBank/DDBJ whole genome shotgun (WGS) entry which is preliminary data.</text>
</comment>
<reference evidence="3 4" key="1">
    <citation type="submission" date="2018-06" db="EMBL/GenBank/DDBJ databases">
        <title>Complete Genomes of Monosporascus.</title>
        <authorList>
            <person name="Robinson A.J."/>
            <person name="Natvig D.O."/>
        </authorList>
    </citation>
    <scope>NUCLEOTIDE SEQUENCE [LARGE SCALE GENOMIC DNA]</scope>
    <source>
        <strain evidence="3 4">CBS 110550</strain>
    </source>
</reference>
<evidence type="ECO:0000256" key="1">
    <source>
        <dbReference type="SAM" id="MobiDB-lite"/>
    </source>
</evidence>
<evidence type="ECO:0000313" key="3">
    <source>
        <dbReference type="EMBL" id="RYP09348.1"/>
    </source>
</evidence>
<sequence length="221" mass="23386">MTPPNPSERIHLTWPDDYVTMDPEDQAVTFGQDDLFHGEVHRTDSQEGQKKRILFRPHVTINVFNTGGSSAGGSSTGGSGMGGSGTGGTATVNGSIPGGGNDLVSGLASQFAALSKKVEQLSLPASIRGPVIESGAWSTDSVRNWNPPRQSTEGRVNFVKEFKSVPAVMVSINAANMSKTANFVVKVYATAVDLKGFTIYAESGWETQLYSCGVSWIAIGE</sequence>
<feature type="domain" description="H-type lectin" evidence="2">
    <location>
        <begin position="155"/>
        <end position="219"/>
    </location>
</feature>
<dbReference type="Pfam" id="PF09458">
    <property type="entry name" value="H_lectin"/>
    <property type="match status" value="1"/>
</dbReference>
<name>A0A4Q4TRK4_9PEZI</name>
<dbReference type="Proteomes" id="UP000293360">
    <property type="component" value="Unassembled WGS sequence"/>
</dbReference>
<dbReference type="AlphaFoldDB" id="A0A4Q4TRK4"/>
<dbReference type="InterPro" id="IPR037221">
    <property type="entry name" value="H-type_lectin_dom_sf"/>
</dbReference>
<evidence type="ECO:0000259" key="2">
    <source>
        <dbReference type="Pfam" id="PF09458"/>
    </source>
</evidence>
<dbReference type="EMBL" id="QJNU01000040">
    <property type="protein sequence ID" value="RYP09348.1"/>
    <property type="molecule type" value="Genomic_DNA"/>
</dbReference>
<dbReference type="GO" id="GO:0007155">
    <property type="term" value="P:cell adhesion"/>
    <property type="evidence" value="ECO:0007669"/>
    <property type="project" value="InterPro"/>
</dbReference>
<feature type="compositionally biased region" description="Gly residues" evidence="1">
    <location>
        <begin position="69"/>
        <end position="88"/>
    </location>
</feature>
<protein>
    <recommendedName>
        <fullName evidence="2">H-type lectin domain-containing protein</fullName>
    </recommendedName>
</protein>
<dbReference type="STRING" id="155417.A0A4Q4TRK4"/>
<dbReference type="SUPFAM" id="SSF141086">
    <property type="entry name" value="Agglutinin HPA-like"/>
    <property type="match status" value="1"/>
</dbReference>
<keyword evidence="4" id="KW-1185">Reference proteome</keyword>
<dbReference type="GO" id="GO:0030246">
    <property type="term" value="F:carbohydrate binding"/>
    <property type="evidence" value="ECO:0007669"/>
    <property type="project" value="InterPro"/>
</dbReference>